<proteinExistence type="predicted"/>
<comment type="caution">
    <text evidence="1">The sequence shown here is derived from an EMBL/GenBank/DDBJ whole genome shotgun (WGS) entry which is preliminary data.</text>
</comment>
<protein>
    <recommendedName>
        <fullName evidence="3">Muconolactone isomerase domain-containing protein</fullName>
    </recommendedName>
</protein>
<sequence length="108" mass="12154">MKYLIYVKDRTSGPAPQDPIALNREVAAWVGARLKDGTMDCAYYVLPKMGLCIVNADSHESLLTLLREWPSFAFQEFEIHMLADVRHGIDNNFARLQREEAKKASGAA</sequence>
<evidence type="ECO:0008006" key="3">
    <source>
        <dbReference type="Google" id="ProtNLM"/>
    </source>
</evidence>
<gene>
    <name evidence="1" type="ORF">HG543_46075</name>
</gene>
<dbReference type="RefSeq" id="WP_169351337.1">
    <property type="nucleotide sequence ID" value="NZ_JABBJJ010000392.1"/>
</dbReference>
<dbReference type="Proteomes" id="UP000518300">
    <property type="component" value="Unassembled WGS sequence"/>
</dbReference>
<name>A0A848LX18_9BACT</name>
<evidence type="ECO:0000313" key="1">
    <source>
        <dbReference type="EMBL" id="NMO22179.1"/>
    </source>
</evidence>
<reference evidence="1 2" key="1">
    <citation type="submission" date="2020-04" db="EMBL/GenBank/DDBJ databases">
        <title>Draft genome of Pyxidicoccus fallax type strain.</title>
        <authorList>
            <person name="Whitworth D.E."/>
        </authorList>
    </citation>
    <scope>NUCLEOTIDE SEQUENCE [LARGE SCALE GENOMIC DNA]</scope>
    <source>
        <strain evidence="1 2">DSM 14698</strain>
    </source>
</reference>
<dbReference type="EMBL" id="JABBJJ010000392">
    <property type="protein sequence ID" value="NMO22179.1"/>
    <property type="molecule type" value="Genomic_DNA"/>
</dbReference>
<accession>A0A848LX18</accession>
<evidence type="ECO:0000313" key="2">
    <source>
        <dbReference type="Proteomes" id="UP000518300"/>
    </source>
</evidence>
<keyword evidence="2" id="KW-1185">Reference proteome</keyword>
<dbReference type="AlphaFoldDB" id="A0A848LX18"/>
<organism evidence="1 2">
    <name type="scientific">Pyxidicoccus fallax</name>
    <dbReference type="NCBI Taxonomy" id="394095"/>
    <lineage>
        <taxon>Bacteria</taxon>
        <taxon>Pseudomonadati</taxon>
        <taxon>Myxococcota</taxon>
        <taxon>Myxococcia</taxon>
        <taxon>Myxococcales</taxon>
        <taxon>Cystobacterineae</taxon>
        <taxon>Myxococcaceae</taxon>
        <taxon>Pyxidicoccus</taxon>
    </lineage>
</organism>